<gene>
    <name evidence="3" type="ORF">D9757_007872</name>
</gene>
<organism evidence="3 4">
    <name type="scientific">Collybiopsis confluens</name>
    <dbReference type="NCBI Taxonomy" id="2823264"/>
    <lineage>
        <taxon>Eukaryota</taxon>
        <taxon>Fungi</taxon>
        <taxon>Dikarya</taxon>
        <taxon>Basidiomycota</taxon>
        <taxon>Agaricomycotina</taxon>
        <taxon>Agaricomycetes</taxon>
        <taxon>Agaricomycetidae</taxon>
        <taxon>Agaricales</taxon>
        <taxon>Marasmiineae</taxon>
        <taxon>Omphalotaceae</taxon>
        <taxon>Collybiopsis</taxon>
    </lineage>
</organism>
<accession>A0A8H5HDV8</accession>
<reference evidence="3 4" key="1">
    <citation type="journal article" date="2020" name="ISME J.">
        <title>Uncovering the hidden diversity of litter-decomposition mechanisms in mushroom-forming fungi.</title>
        <authorList>
            <person name="Floudas D."/>
            <person name="Bentzer J."/>
            <person name="Ahren D."/>
            <person name="Johansson T."/>
            <person name="Persson P."/>
            <person name="Tunlid A."/>
        </authorList>
    </citation>
    <scope>NUCLEOTIDE SEQUENCE [LARGE SCALE GENOMIC DNA]</scope>
    <source>
        <strain evidence="3 4">CBS 406.79</strain>
    </source>
</reference>
<dbReference type="Proteomes" id="UP000518752">
    <property type="component" value="Unassembled WGS sequence"/>
</dbReference>
<dbReference type="InterPro" id="IPR024370">
    <property type="entry name" value="PBP_domain"/>
</dbReference>
<name>A0A8H5HDV8_9AGAR</name>
<dbReference type="EMBL" id="JAACJN010000059">
    <property type="protein sequence ID" value="KAF5381210.1"/>
    <property type="molecule type" value="Genomic_DNA"/>
</dbReference>
<feature type="domain" description="PBP" evidence="2">
    <location>
        <begin position="51"/>
        <end position="306"/>
    </location>
</feature>
<evidence type="ECO:0000256" key="1">
    <source>
        <dbReference type="SAM" id="SignalP"/>
    </source>
</evidence>
<keyword evidence="4" id="KW-1185">Reference proteome</keyword>
<dbReference type="PANTHER" id="PTHR37945">
    <property type="entry name" value="EXTRACELLULAR TUNGSTATE BINDING PROTEIN"/>
    <property type="match status" value="1"/>
</dbReference>
<proteinExistence type="predicted"/>
<feature type="chain" id="PRO_5034135777" description="PBP domain-containing protein" evidence="1">
    <location>
        <begin position="23"/>
        <end position="329"/>
    </location>
</feature>
<dbReference type="Gene3D" id="3.40.190.10">
    <property type="entry name" value="Periplasmic binding protein-like II"/>
    <property type="match status" value="2"/>
</dbReference>
<comment type="caution">
    <text evidence="3">The sequence shown here is derived from an EMBL/GenBank/DDBJ whole genome shotgun (WGS) entry which is preliminary data.</text>
</comment>
<feature type="signal peptide" evidence="1">
    <location>
        <begin position="1"/>
        <end position="22"/>
    </location>
</feature>
<sequence length="329" mass="35115">MVHLSTILSLVALVFQPGPAVSLEQHQNSSASSDGAQEVYNGGFSNAQTVKLRIGNGGAGQSGLVKAFADAYIQYSVGQGSSPFLVEWFLGDTTQSLAKLASGAIDVALTYNEAAENASIKSGAGVQRSLAFIDHFWLVGPPSNPANLSTVGDTVLDMFNKLVTMGNADQAVPPTDRVPTRFLSRYDKSATNIKESQLFITIGQVPWALAYSNWYHQYPRFPLQALQGASLLEEYTLTDKGTWLSSPSNVTSNLIVYKQGLEPSASNSIPGDDTTILLNPCAAVLGSQTLDNAVAKDFMKWLLSDDGGQKVVRGFKKNGVQLYAPASKA</sequence>
<dbReference type="InterPro" id="IPR052738">
    <property type="entry name" value="ABC-Tungstate_binding"/>
</dbReference>
<evidence type="ECO:0000259" key="2">
    <source>
        <dbReference type="Pfam" id="PF12849"/>
    </source>
</evidence>
<keyword evidence="1" id="KW-0732">Signal</keyword>
<dbReference type="SUPFAM" id="SSF53850">
    <property type="entry name" value="Periplasmic binding protein-like II"/>
    <property type="match status" value="1"/>
</dbReference>
<dbReference type="AlphaFoldDB" id="A0A8H5HDV8"/>
<evidence type="ECO:0000313" key="4">
    <source>
        <dbReference type="Proteomes" id="UP000518752"/>
    </source>
</evidence>
<protein>
    <recommendedName>
        <fullName evidence="2">PBP domain-containing protein</fullName>
    </recommendedName>
</protein>
<dbReference type="PANTHER" id="PTHR37945:SF1">
    <property type="entry name" value="EXTRACELLULAR TUNGSTATE BINDING PROTEIN"/>
    <property type="match status" value="1"/>
</dbReference>
<dbReference type="OrthoDB" id="10260248at2759"/>
<evidence type="ECO:0000313" key="3">
    <source>
        <dbReference type="EMBL" id="KAF5381210.1"/>
    </source>
</evidence>
<dbReference type="Pfam" id="PF12849">
    <property type="entry name" value="PBP_like_2"/>
    <property type="match status" value="1"/>
</dbReference>